<gene>
    <name evidence="2" type="ORF">KUF71_003075</name>
</gene>
<dbReference type="Pfam" id="PF00651">
    <property type="entry name" value="BTB"/>
    <property type="match status" value="2"/>
</dbReference>
<name>A0AAE1GRM8_9NEOP</name>
<dbReference type="SUPFAM" id="SSF54695">
    <property type="entry name" value="POZ domain"/>
    <property type="match status" value="2"/>
</dbReference>
<feature type="domain" description="BTB" evidence="1">
    <location>
        <begin position="353"/>
        <end position="416"/>
    </location>
</feature>
<sequence length="527" mass="58841">MTEQLHLLILAEQTVKLTNGTKVNLLPLQTKDGSLSMEPEITCANQNNSYGYGQSGYCGNCGKYSACEFCGRKPRESFLALKFSKCQDPVMVHCMVYSSLIDRKKLAEKTQRIPASSQMNISVPTDGLSVIIVKIVVRAIISSPQVTDARHCFNRARLEGHFCDVKLVTEGEELPAHRMVLASRSTVLANMLTGRSEEGAEGRVVVADISKVAVEKFLEFLYTDQVEDWGACALELLLLAAEYEVPELTTECTERLWSCEADEALKVLHAAGLSTVLDRPLRRRLTAVVLSAMKTKGLLATKEWKEFESTYPVLAHTMTPLTGECKPPSKTDVGRVDGVRLCLNRARREGDLCDIKLVVEGVELPAHRLVLAARSPVLHKMLTGSFKEATEGRVELVDFSREAVKKFLHYLYTDEVHSWKDSVIELLQLADKYMIPELRSFCELKLWDCGPSVAVKALQAAGYSEVLSSQVRRRLSQIVLDNLKTLADTEEWGEFQTVDPIISDTILGFADNRDNFSFYDLRNSYVS</sequence>
<comment type="caution">
    <text evidence="2">The sequence shown here is derived from an EMBL/GenBank/DDBJ whole genome shotgun (WGS) entry which is preliminary data.</text>
</comment>
<accession>A0AAE1GRM8</accession>
<dbReference type="Proteomes" id="UP001219518">
    <property type="component" value="Unassembled WGS sequence"/>
</dbReference>
<dbReference type="PROSITE" id="PS50097">
    <property type="entry name" value="BTB"/>
    <property type="match status" value="2"/>
</dbReference>
<proteinExistence type="predicted"/>
<reference evidence="2" key="1">
    <citation type="submission" date="2021-07" db="EMBL/GenBank/DDBJ databases">
        <authorList>
            <person name="Catto M.A."/>
            <person name="Jacobson A."/>
            <person name="Kennedy G."/>
            <person name="Labadie P."/>
            <person name="Hunt B.G."/>
            <person name="Srinivasan R."/>
        </authorList>
    </citation>
    <scope>NUCLEOTIDE SEQUENCE</scope>
    <source>
        <strain evidence="2">PL_HMW_Pooled</strain>
        <tissue evidence="2">Head</tissue>
    </source>
</reference>
<organism evidence="2 3">
    <name type="scientific">Frankliniella fusca</name>
    <dbReference type="NCBI Taxonomy" id="407009"/>
    <lineage>
        <taxon>Eukaryota</taxon>
        <taxon>Metazoa</taxon>
        <taxon>Ecdysozoa</taxon>
        <taxon>Arthropoda</taxon>
        <taxon>Hexapoda</taxon>
        <taxon>Insecta</taxon>
        <taxon>Pterygota</taxon>
        <taxon>Neoptera</taxon>
        <taxon>Paraneoptera</taxon>
        <taxon>Thysanoptera</taxon>
        <taxon>Terebrantia</taxon>
        <taxon>Thripoidea</taxon>
        <taxon>Thripidae</taxon>
        <taxon>Frankliniella</taxon>
    </lineage>
</organism>
<evidence type="ECO:0000259" key="1">
    <source>
        <dbReference type="PROSITE" id="PS50097"/>
    </source>
</evidence>
<dbReference type="PANTHER" id="PTHR24413">
    <property type="entry name" value="SPECKLE-TYPE POZ PROTEIN"/>
    <property type="match status" value="1"/>
</dbReference>
<dbReference type="SMART" id="SM00225">
    <property type="entry name" value="BTB"/>
    <property type="match status" value="2"/>
</dbReference>
<dbReference type="AlphaFoldDB" id="A0AAE1GRM8"/>
<evidence type="ECO:0000313" key="3">
    <source>
        <dbReference type="Proteomes" id="UP001219518"/>
    </source>
</evidence>
<reference evidence="2" key="2">
    <citation type="journal article" date="2023" name="BMC Genomics">
        <title>Pest status, molecular evolution, and epigenetic factors derived from the genome assembly of Frankliniella fusca, a thysanopteran phytovirus vector.</title>
        <authorList>
            <person name="Catto M.A."/>
            <person name="Labadie P.E."/>
            <person name="Jacobson A.L."/>
            <person name="Kennedy G.G."/>
            <person name="Srinivasan R."/>
            <person name="Hunt B.G."/>
        </authorList>
    </citation>
    <scope>NUCLEOTIDE SEQUENCE</scope>
    <source>
        <strain evidence="2">PL_HMW_Pooled</strain>
    </source>
</reference>
<protein>
    <submittedName>
        <fullName evidence="2">BTB/POZ domain-containing protein</fullName>
    </submittedName>
</protein>
<dbReference type="InterPro" id="IPR000210">
    <property type="entry name" value="BTB/POZ_dom"/>
</dbReference>
<dbReference type="InterPro" id="IPR011333">
    <property type="entry name" value="SKP1/BTB/POZ_sf"/>
</dbReference>
<evidence type="ECO:0000313" key="2">
    <source>
        <dbReference type="EMBL" id="KAK3907576.1"/>
    </source>
</evidence>
<dbReference type="Gene3D" id="3.30.710.10">
    <property type="entry name" value="Potassium Channel Kv1.1, Chain A"/>
    <property type="match status" value="2"/>
</dbReference>
<dbReference type="CDD" id="cd18186">
    <property type="entry name" value="BTB_POZ_ZBTB_KLHL-like"/>
    <property type="match status" value="2"/>
</dbReference>
<dbReference type="EMBL" id="JAHWGI010000011">
    <property type="protein sequence ID" value="KAK3907576.1"/>
    <property type="molecule type" value="Genomic_DNA"/>
</dbReference>
<keyword evidence="3" id="KW-1185">Reference proteome</keyword>
<feature type="domain" description="BTB" evidence="1">
    <location>
        <begin position="163"/>
        <end position="227"/>
    </location>
</feature>